<protein>
    <submittedName>
        <fullName evidence="5">Calcyphosin-like protein</fullName>
    </submittedName>
</protein>
<dbReference type="STRING" id="6573.A0A210QUD1"/>
<evidence type="ECO:0000313" key="5">
    <source>
        <dbReference type="EMBL" id="OWF52339.1"/>
    </source>
</evidence>
<evidence type="ECO:0000256" key="2">
    <source>
        <dbReference type="ARBA" id="ARBA00022737"/>
    </source>
</evidence>
<dbReference type="PROSITE" id="PS50222">
    <property type="entry name" value="EF_HAND_2"/>
    <property type="match status" value="3"/>
</dbReference>
<evidence type="ECO:0000313" key="6">
    <source>
        <dbReference type="Proteomes" id="UP000242188"/>
    </source>
</evidence>
<evidence type="ECO:0000259" key="4">
    <source>
        <dbReference type="PROSITE" id="PS50222"/>
    </source>
</evidence>
<accession>A0A210QUD1</accession>
<sequence>MASIEKLRSKLLERGSSAILGFGRLFNIVDRNRSQSIDIDEFVRCIEIFQIDMGDSEIRALFSSMDKDGSGKLSYKEFITALRPPLNASRLSFIDKAFGVMDGTGDGVVTVEDLKLRYNVRFHPKFVSGEWSEDKCLREFLDSFDSEKNKDGVVTKDEFVDYYSGVSAFIDLDVYFEEMMIKCWQL</sequence>
<dbReference type="InterPro" id="IPR011992">
    <property type="entry name" value="EF-hand-dom_pair"/>
</dbReference>
<evidence type="ECO:0000256" key="3">
    <source>
        <dbReference type="ARBA" id="ARBA00022837"/>
    </source>
</evidence>
<keyword evidence="1" id="KW-0479">Metal-binding</keyword>
<dbReference type="InterPro" id="IPR002048">
    <property type="entry name" value="EF_hand_dom"/>
</dbReference>
<comment type="caution">
    <text evidence="5">The sequence shown here is derived from an EMBL/GenBank/DDBJ whole genome shotgun (WGS) entry which is preliminary data.</text>
</comment>
<dbReference type="InterPro" id="IPR018247">
    <property type="entry name" value="EF_Hand_1_Ca_BS"/>
</dbReference>
<feature type="domain" description="EF-hand" evidence="4">
    <location>
        <begin position="53"/>
        <end position="88"/>
    </location>
</feature>
<dbReference type="OrthoDB" id="427950at2759"/>
<dbReference type="CDD" id="cd00051">
    <property type="entry name" value="EFh"/>
    <property type="match status" value="1"/>
</dbReference>
<organism evidence="5 6">
    <name type="scientific">Mizuhopecten yessoensis</name>
    <name type="common">Japanese scallop</name>
    <name type="synonym">Patinopecten yessoensis</name>
    <dbReference type="NCBI Taxonomy" id="6573"/>
    <lineage>
        <taxon>Eukaryota</taxon>
        <taxon>Metazoa</taxon>
        <taxon>Spiralia</taxon>
        <taxon>Lophotrochozoa</taxon>
        <taxon>Mollusca</taxon>
        <taxon>Bivalvia</taxon>
        <taxon>Autobranchia</taxon>
        <taxon>Pteriomorphia</taxon>
        <taxon>Pectinida</taxon>
        <taxon>Pectinoidea</taxon>
        <taxon>Pectinidae</taxon>
        <taxon>Mizuhopecten</taxon>
    </lineage>
</organism>
<name>A0A210QUD1_MIZYE</name>
<dbReference type="SMART" id="SM00054">
    <property type="entry name" value="EFh"/>
    <property type="match status" value="4"/>
</dbReference>
<dbReference type="GO" id="GO:0005509">
    <property type="term" value="F:calcium ion binding"/>
    <property type="evidence" value="ECO:0007669"/>
    <property type="project" value="InterPro"/>
</dbReference>
<dbReference type="SUPFAM" id="SSF47473">
    <property type="entry name" value="EF-hand"/>
    <property type="match status" value="1"/>
</dbReference>
<keyword evidence="2" id="KW-0677">Repeat</keyword>
<dbReference type="Proteomes" id="UP000242188">
    <property type="component" value="Unassembled WGS sequence"/>
</dbReference>
<dbReference type="Gene3D" id="1.10.238.10">
    <property type="entry name" value="EF-hand"/>
    <property type="match status" value="2"/>
</dbReference>
<feature type="domain" description="EF-hand" evidence="4">
    <location>
        <begin position="17"/>
        <end position="52"/>
    </location>
</feature>
<reference evidence="5 6" key="1">
    <citation type="journal article" date="2017" name="Nat. Ecol. Evol.">
        <title>Scallop genome provides insights into evolution of bilaterian karyotype and development.</title>
        <authorList>
            <person name="Wang S."/>
            <person name="Zhang J."/>
            <person name="Jiao W."/>
            <person name="Li J."/>
            <person name="Xun X."/>
            <person name="Sun Y."/>
            <person name="Guo X."/>
            <person name="Huan P."/>
            <person name="Dong B."/>
            <person name="Zhang L."/>
            <person name="Hu X."/>
            <person name="Sun X."/>
            <person name="Wang J."/>
            <person name="Zhao C."/>
            <person name="Wang Y."/>
            <person name="Wang D."/>
            <person name="Huang X."/>
            <person name="Wang R."/>
            <person name="Lv J."/>
            <person name="Li Y."/>
            <person name="Zhang Z."/>
            <person name="Liu B."/>
            <person name="Lu W."/>
            <person name="Hui Y."/>
            <person name="Liang J."/>
            <person name="Zhou Z."/>
            <person name="Hou R."/>
            <person name="Li X."/>
            <person name="Liu Y."/>
            <person name="Li H."/>
            <person name="Ning X."/>
            <person name="Lin Y."/>
            <person name="Zhao L."/>
            <person name="Xing Q."/>
            <person name="Dou J."/>
            <person name="Li Y."/>
            <person name="Mao J."/>
            <person name="Guo H."/>
            <person name="Dou H."/>
            <person name="Li T."/>
            <person name="Mu C."/>
            <person name="Jiang W."/>
            <person name="Fu Q."/>
            <person name="Fu X."/>
            <person name="Miao Y."/>
            <person name="Liu J."/>
            <person name="Yu Q."/>
            <person name="Li R."/>
            <person name="Liao H."/>
            <person name="Li X."/>
            <person name="Kong Y."/>
            <person name="Jiang Z."/>
            <person name="Chourrout D."/>
            <person name="Li R."/>
            <person name="Bao Z."/>
        </authorList>
    </citation>
    <scope>NUCLEOTIDE SEQUENCE [LARGE SCALE GENOMIC DNA]</scope>
    <source>
        <strain evidence="5 6">PY_sf001</strain>
    </source>
</reference>
<dbReference type="AlphaFoldDB" id="A0A210QUD1"/>
<feature type="domain" description="EF-hand" evidence="4">
    <location>
        <begin position="132"/>
        <end position="169"/>
    </location>
</feature>
<dbReference type="InterPro" id="IPR051581">
    <property type="entry name" value="Ca-bind"/>
</dbReference>
<dbReference type="Pfam" id="PF13202">
    <property type="entry name" value="EF-hand_5"/>
    <property type="match status" value="1"/>
</dbReference>
<dbReference type="Pfam" id="PF13499">
    <property type="entry name" value="EF-hand_7"/>
    <property type="match status" value="1"/>
</dbReference>
<keyword evidence="6" id="KW-1185">Reference proteome</keyword>
<dbReference type="EMBL" id="NEDP02001821">
    <property type="protein sequence ID" value="OWF52339.1"/>
    <property type="molecule type" value="Genomic_DNA"/>
</dbReference>
<gene>
    <name evidence="5" type="ORF">KP79_PYT20195</name>
</gene>
<evidence type="ECO:0000256" key="1">
    <source>
        <dbReference type="ARBA" id="ARBA00022723"/>
    </source>
</evidence>
<dbReference type="PROSITE" id="PS00018">
    <property type="entry name" value="EF_HAND_1"/>
    <property type="match status" value="2"/>
</dbReference>
<proteinExistence type="predicted"/>
<dbReference type="PANTHER" id="PTHR34524:SF6">
    <property type="entry name" value="CALCYPHOSINE LIKE"/>
    <property type="match status" value="1"/>
</dbReference>
<keyword evidence="3" id="KW-0106">Calcium</keyword>
<dbReference type="PANTHER" id="PTHR34524">
    <property type="entry name" value="CALCYPHOSIN"/>
    <property type="match status" value="1"/>
</dbReference>